<dbReference type="AlphaFoldDB" id="A0A2A2GC08"/>
<organism evidence="1 2">
    <name type="scientific">Fodinibius salipaludis</name>
    <dbReference type="NCBI Taxonomy" id="2032627"/>
    <lineage>
        <taxon>Bacteria</taxon>
        <taxon>Pseudomonadati</taxon>
        <taxon>Balneolota</taxon>
        <taxon>Balneolia</taxon>
        <taxon>Balneolales</taxon>
        <taxon>Balneolaceae</taxon>
        <taxon>Fodinibius</taxon>
    </lineage>
</organism>
<keyword evidence="2" id="KW-1185">Reference proteome</keyword>
<accession>A0A2A2GC08</accession>
<sequence length="158" mass="17132">MVQQVQVNRSSQAFASWLDTKVKASDGIGLQKELDDLRKSAGDLNEFIKEASQFVKSNNENFDFSFAESTASMHFYQLLLIEWSQFQTGNAMAGIPIPSVTKALISVVLDQKGAIGSAATVSLTPEYLWDIGVLTADVGAFFTMAMQQMTEGIAIGAP</sequence>
<proteinExistence type="predicted"/>
<dbReference type="Proteomes" id="UP000218831">
    <property type="component" value="Unassembled WGS sequence"/>
</dbReference>
<protein>
    <submittedName>
        <fullName evidence="1">Uncharacterized protein</fullName>
    </submittedName>
</protein>
<comment type="caution">
    <text evidence="1">The sequence shown here is derived from an EMBL/GenBank/DDBJ whole genome shotgun (WGS) entry which is preliminary data.</text>
</comment>
<evidence type="ECO:0000313" key="1">
    <source>
        <dbReference type="EMBL" id="PAU94403.1"/>
    </source>
</evidence>
<dbReference type="EMBL" id="NSKE01000004">
    <property type="protein sequence ID" value="PAU94403.1"/>
    <property type="molecule type" value="Genomic_DNA"/>
</dbReference>
<name>A0A2A2GC08_9BACT</name>
<reference evidence="1 2" key="1">
    <citation type="submission" date="2017-08" db="EMBL/GenBank/DDBJ databases">
        <title>Aliifodinibius alkalisoli sp. nov., isolated from saline alkaline soil.</title>
        <authorList>
            <person name="Liu D."/>
            <person name="Zhang G."/>
        </authorList>
    </citation>
    <scope>NUCLEOTIDE SEQUENCE [LARGE SCALE GENOMIC DNA]</scope>
    <source>
        <strain evidence="1 2">WN023</strain>
    </source>
</reference>
<evidence type="ECO:0000313" key="2">
    <source>
        <dbReference type="Proteomes" id="UP000218831"/>
    </source>
</evidence>
<gene>
    <name evidence="1" type="ORF">CK503_06275</name>
</gene>